<protein>
    <submittedName>
        <fullName evidence="1">Uncharacterized protein</fullName>
    </submittedName>
</protein>
<comment type="caution">
    <text evidence="1">The sequence shown here is derived from an EMBL/GenBank/DDBJ whole genome shotgun (WGS) entry which is preliminary data.</text>
</comment>
<organism evidence="1 2">
    <name type="scientific">Diploptera punctata</name>
    <name type="common">Pacific beetle cockroach</name>
    <dbReference type="NCBI Taxonomy" id="6984"/>
    <lineage>
        <taxon>Eukaryota</taxon>
        <taxon>Metazoa</taxon>
        <taxon>Ecdysozoa</taxon>
        <taxon>Arthropoda</taxon>
        <taxon>Hexapoda</taxon>
        <taxon>Insecta</taxon>
        <taxon>Pterygota</taxon>
        <taxon>Neoptera</taxon>
        <taxon>Polyneoptera</taxon>
        <taxon>Dictyoptera</taxon>
        <taxon>Blattodea</taxon>
        <taxon>Blaberoidea</taxon>
        <taxon>Blaberidae</taxon>
        <taxon>Diplopterinae</taxon>
        <taxon>Diploptera</taxon>
    </lineage>
</organism>
<evidence type="ECO:0000313" key="2">
    <source>
        <dbReference type="Proteomes" id="UP001233999"/>
    </source>
</evidence>
<feature type="non-terminal residue" evidence="1">
    <location>
        <position position="1"/>
    </location>
</feature>
<reference evidence="1" key="1">
    <citation type="journal article" date="2023" name="IScience">
        <title>Live-bearing cockroach genome reveals convergent evolutionary mechanisms linked to viviparity in insects and beyond.</title>
        <authorList>
            <person name="Fouks B."/>
            <person name="Harrison M.C."/>
            <person name="Mikhailova A.A."/>
            <person name="Marchal E."/>
            <person name="English S."/>
            <person name="Carruthers M."/>
            <person name="Jennings E.C."/>
            <person name="Chiamaka E.L."/>
            <person name="Frigard R.A."/>
            <person name="Pippel M."/>
            <person name="Attardo G.M."/>
            <person name="Benoit J.B."/>
            <person name="Bornberg-Bauer E."/>
            <person name="Tobe S.S."/>
        </authorList>
    </citation>
    <scope>NUCLEOTIDE SEQUENCE</scope>
    <source>
        <strain evidence="1">Stay&amp;Tobe</strain>
    </source>
</reference>
<keyword evidence="2" id="KW-1185">Reference proteome</keyword>
<dbReference type="AlphaFoldDB" id="A0AAD7Z7A7"/>
<proteinExistence type="predicted"/>
<accession>A0AAD7Z7A7</accession>
<feature type="non-terminal residue" evidence="1">
    <location>
        <position position="58"/>
    </location>
</feature>
<sequence length="58" mass="6755">EIEKTCLFAHIAFPYNYKLSVGSVEKLFQISHLRRRRNEIVTGGFRFMRYNGCGLLSS</sequence>
<evidence type="ECO:0000313" key="1">
    <source>
        <dbReference type="EMBL" id="KAJ9575259.1"/>
    </source>
</evidence>
<name>A0AAD7Z7A7_DIPPU</name>
<reference evidence="1" key="2">
    <citation type="submission" date="2023-05" db="EMBL/GenBank/DDBJ databases">
        <authorList>
            <person name="Fouks B."/>
        </authorList>
    </citation>
    <scope>NUCLEOTIDE SEQUENCE</scope>
    <source>
        <strain evidence="1">Stay&amp;Tobe</strain>
        <tissue evidence="1">Testes</tissue>
    </source>
</reference>
<dbReference type="Proteomes" id="UP001233999">
    <property type="component" value="Unassembled WGS sequence"/>
</dbReference>
<dbReference type="EMBL" id="JASPKZ010010072">
    <property type="protein sequence ID" value="KAJ9575259.1"/>
    <property type="molecule type" value="Genomic_DNA"/>
</dbReference>
<gene>
    <name evidence="1" type="ORF">L9F63_025790</name>
</gene>